<accession>A0A165RAQ9</accession>
<organism evidence="2 3">
    <name type="scientific">Daedalea quercina L-15889</name>
    <dbReference type="NCBI Taxonomy" id="1314783"/>
    <lineage>
        <taxon>Eukaryota</taxon>
        <taxon>Fungi</taxon>
        <taxon>Dikarya</taxon>
        <taxon>Basidiomycota</taxon>
        <taxon>Agaricomycotina</taxon>
        <taxon>Agaricomycetes</taxon>
        <taxon>Polyporales</taxon>
        <taxon>Fomitopsis</taxon>
    </lineage>
</organism>
<dbReference type="Proteomes" id="UP000076727">
    <property type="component" value="Unassembled WGS sequence"/>
</dbReference>
<dbReference type="EMBL" id="KV429051">
    <property type="protein sequence ID" value="KZT70513.1"/>
    <property type="molecule type" value="Genomic_DNA"/>
</dbReference>
<reference evidence="2 3" key="1">
    <citation type="journal article" date="2016" name="Mol. Biol. Evol.">
        <title>Comparative Genomics of Early-Diverging Mushroom-Forming Fungi Provides Insights into the Origins of Lignocellulose Decay Capabilities.</title>
        <authorList>
            <person name="Nagy L.G."/>
            <person name="Riley R."/>
            <person name="Tritt A."/>
            <person name="Adam C."/>
            <person name="Daum C."/>
            <person name="Floudas D."/>
            <person name="Sun H."/>
            <person name="Yadav J.S."/>
            <person name="Pangilinan J."/>
            <person name="Larsson K.H."/>
            <person name="Matsuura K."/>
            <person name="Barry K."/>
            <person name="Labutti K."/>
            <person name="Kuo R."/>
            <person name="Ohm R.A."/>
            <person name="Bhattacharya S.S."/>
            <person name="Shirouzu T."/>
            <person name="Yoshinaga Y."/>
            <person name="Martin F.M."/>
            <person name="Grigoriev I.V."/>
            <person name="Hibbett D.S."/>
        </authorList>
    </citation>
    <scope>NUCLEOTIDE SEQUENCE [LARGE SCALE GENOMIC DNA]</scope>
    <source>
        <strain evidence="2 3">L-15889</strain>
    </source>
</reference>
<evidence type="ECO:0000256" key="1">
    <source>
        <dbReference type="SAM" id="MobiDB-lite"/>
    </source>
</evidence>
<keyword evidence="3" id="KW-1185">Reference proteome</keyword>
<sequence>MSTVARMDDASNDQTNSLKESGCHDRCIAGCASDLGGFPSVVRMVRCRGAPAFPGWYSVPDAVSMRSSIYLRDSIQYLSSMLRVPSGCTLQALMTRFTVHRTDAVYLGCESLKNSFILREADLDALTARRPRGQELSTGESQFCTSTPALHLVTVQDRFKKGRLVAVVTVRYQVVGCDVDLAHACMILPVHRECA</sequence>
<protein>
    <submittedName>
        <fullName evidence="2">Uncharacterized protein</fullName>
    </submittedName>
</protein>
<proteinExistence type="predicted"/>
<gene>
    <name evidence="2" type="ORF">DAEQUDRAFT_725445</name>
</gene>
<name>A0A165RAQ9_9APHY</name>
<feature type="region of interest" description="Disordered" evidence="1">
    <location>
        <begin position="1"/>
        <end position="20"/>
    </location>
</feature>
<dbReference type="AlphaFoldDB" id="A0A165RAQ9"/>
<evidence type="ECO:0000313" key="2">
    <source>
        <dbReference type="EMBL" id="KZT70513.1"/>
    </source>
</evidence>
<evidence type="ECO:0000313" key="3">
    <source>
        <dbReference type="Proteomes" id="UP000076727"/>
    </source>
</evidence>